<protein>
    <recommendedName>
        <fullName evidence="5">Apolipoprotein L3</fullName>
    </recommendedName>
</protein>
<evidence type="ECO:0008006" key="5">
    <source>
        <dbReference type="Google" id="ProtNLM"/>
    </source>
</evidence>
<name>A0ABQ9ZR38_9CRUS</name>
<dbReference type="PANTHER" id="PTHR14096:SF28">
    <property type="entry name" value="APOLIPOPROTEIN L, 1-RELATED"/>
    <property type="match status" value="1"/>
</dbReference>
<feature type="signal peptide" evidence="2">
    <location>
        <begin position="1"/>
        <end position="21"/>
    </location>
</feature>
<proteinExistence type="inferred from homology"/>
<sequence>MARFARIFTLILVLLVAQSKTGVISPDRQLPTRESLKARVESAVLLLDKSIESLEEIKSWAIKHHKDTNIVQTVGTSVGTIGTIGVIAGFLFSFFTGGASAFLVIPSLVASVGGGVTSLGAGINDIVKTNSYNDRAARILGETNRQFKQFEEEMSVAIAYIESTKEFLKNKYGIEDSAASRIISEISKHGSSIPVTVLRATGAIEAVEMANAVNIVREGILPARTAQTVHQSLSAVERQIMSEFLSTPELFKEHAKLVKRNIAKLYKVAAFNFALMGVSVGLNIWEIISLINSWKSTHPSAIAVDVAIRNLQSIRNNTYQIAKQL</sequence>
<keyword evidence="2" id="KW-0732">Signal</keyword>
<evidence type="ECO:0000256" key="2">
    <source>
        <dbReference type="SAM" id="SignalP"/>
    </source>
</evidence>
<evidence type="ECO:0000256" key="1">
    <source>
        <dbReference type="ARBA" id="ARBA00010090"/>
    </source>
</evidence>
<comment type="caution">
    <text evidence="3">The sequence shown here is derived from an EMBL/GenBank/DDBJ whole genome shotgun (WGS) entry which is preliminary data.</text>
</comment>
<feature type="chain" id="PRO_5046305692" description="Apolipoprotein L3" evidence="2">
    <location>
        <begin position="22"/>
        <end position="325"/>
    </location>
</feature>
<keyword evidence="4" id="KW-1185">Reference proteome</keyword>
<dbReference type="InterPro" id="IPR008405">
    <property type="entry name" value="ApoL"/>
</dbReference>
<gene>
    <name evidence="3" type="ORF">OUZ56_030374</name>
</gene>
<organism evidence="3 4">
    <name type="scientific">Daphnia magna</name>
    <dbReference type="NCBI Taxonomy" id="35525"/>
    <lineage>
        <taxon>Eukaryota</taxon>
        <taxon>Metazoa</taxon>
        <taxon>Ecdysozoa</taxon>
        <taxon>Arthropoda</taxon>
        <taxon>Crustacea</taxon>
        <taxon>Branchiopoda</taxon>
        <taxon>Diplostraca</taxon>
        <taxon>Cladocera</taxon>
        <taxon>Anomopoda</taxon>
        <taxon>Daphniidae</taxon>
        <taxon>Daphnia</taxon>
    </lineage>
</organism>
<comment type="similarity">
    <text evidence="1">Belongs to the apolipoprotein L family.</text>
</comment>
<evidence type="ECO:0000313" key="4">
    <source>
        <dbReference type="Proteomes" id="UP001234178"/>
    </source>
</evidence>
<evidence type="ECO:0000313" key="3">
    <source>
        <dbReference type="EMBL" id="KAK4015394.1"/>
    </source>
</evidence>
<dbReference type="Pfam" id="PF05461">
    <property type="entry name" value="ApoL"/>
    <property type="match status" value="1"/>
</dbReference>
<reference evidence="3 4" key="1">
    <citation type="journal article" date="2023" name="Nucleic Acids Res.">
        <title>The hologenome of Daphnia magna reveals possible DNA methylation and microbiome-mediated evolution of the host genome.</title>
        <authorList>
            <person name="Chaturvedi A."/>
            <person name="Li X."/>
            <person name="Dhandapani V."/>
            <person name="Marshall H."/>
            <person name="Kissane S."/>
            <person name="Cuenca-Cambronero M."/>
            <person name="Asole G."/>
            <person name="Calvet F."/>
            <person name="Ruiz-Romero M."/>
            <person name="Marangio P."/>
            <person name="Guigo R."/>
            <person name="Rago D."/>
            <person name="Mirbahai L."/>
            <person name="Eastwood N."/>
            <person name="Colbourne J.K."/>
            <person name="Zhou J."/>
            <person name="Mallon E."/>
            <person name="Orsini L."/>
        </authorList>
    </citation>
    <scope>NUCLEOTIDE SEQUENCE [LARGE SCALE GENOMIC DNA]</scope>
    <source>
        <strain evidence="3">LRV0_1</strain>
    </source>
</reference>
<dbReference type="PANTHER" id="PTHR14096">
    <property type="entry name" value="APOLIPOPROTEIN L"/>
    <property type="match status" value="1"/>
</dbReference>
<dbReference type="EMBL" id="JAOYFB010000005">
    <property type="protein sequence ID" value="KAK4015394.1"/>
    <property type="molecule type" value="Genomic_DNA"/>
</dbReference>
<dbReference type="Proteomes" id="UP001234178">
    <property type="component" value="Unassembled WGS sequence"/>
</dbReference>
<accession>A0ABQ9ZR38</accession>